<dbReference type="GO" id="GO:0005524">
    <property type="term" value="F:ATP binding"/>
    <property type="evidence" value="ECO:0007669"/>
    <property type="project" value="InterPro"/>
</dbReference>
<protein>
    <submittedName>
        <fullName evidence="4">P-loop containing nucleoside triphosphate hydrolase protein</fullName>
    </submittedName>
</protein>
<name>A0AAD7IHG4_9AGAR</name>
<reference evidence="4" key="1">
    <citation type="submission" date="2023-03" db="EMBL/GenBank/DDBJ databases">
        <title>Massive genome expansion in bonnet fungi (Mycena s.s.) driven by repeated elements and novel gene families across ecological guilds.</title>
        <authorList>
            <consortium name="Lawrence Berkeley National Laboratory"/>
            <person name="Harder C.B."/>
            <person name="Miyauchi S."/>
            <person name="Viragh M."/>
            <person name="Kuo A."/>
            <person name="Thoen E."/>
            <person name="Andreopoulos B."/>
            <person name="Lu D."/>
            <person name="Skrede I."/>
            <person name="Drula E."/>
            <person name="Henrissat B."/>
            <person name="Morin E."/>
            <person name="Kohler A."/>
            <person name="Barry K."/>
            <person name="LaButti K."/>
            <person name="Morin E."/>
            <person name="Salamov A."/>
            <person name="Lipzen A."/>
            <person name="Mereny Z."/>
            <person name="Hegedus B."/>
            <person name="Baldrian P."/>
            <person name="Stursova M."/>
            <person name="Weitz H."/>
            <person name="Taylor A."/>
            <person name="Grigoriev I.V."/>
            <person name="Nagy L.G."/>
            <person name="Martin F."/>
            <person name="Kauserud H."/>
        </authorList>
    </citation>
    <scope>NUCLEOTIDE SEQUENCE</scope>
    <source>
        <strain evidence="4">CBHHK188m</strain>
    </source>
</reference>
<dbReference type="PANTHER" id="PTHR13710">
    <property type="entry name" value="DNA HELICASE RECQ FAMILY MEMBER"/>
    <property type="match status" value="1"/>
</dbReference>
<feature type="domain" description="Helicase ATP-binding" evidence="3">
    <location>
        <begin position="33"/>
        <end position="219"/>
    </location>
</feature>
<gene>
    <name evidence="4" type="ORF">DFH07DRAFT_704642</name>
    <name evidence="5" type="ORF">DFH07DRAFT_705498</name>
</gene>
<dbReference type="Pfam" id="PF00270">
    <property type="entry name" value="DEAD"/>
    <property type="match status" value="1"/>
</dbReference>
<feature type="non-terminal residue" evidence="4">
    <location>
        <position position="594"/>
    </location>
</feature>
<dbReference type="InterPro" id="IPR027417">
    <property type="entry name" value="P-loop_NTPase"/>
</dbReference>
<accession>A0AAD7IHG4</accession>
<dbReference type="PANTHER" id="PTHR13710:SF157">
    <property type="entry name" value="DNA HELICASE"/>
    <property type="match status" value="1"/>
</dbReference>
<dbReference type="GO" id="GO:0043138">
    <property type="term" value="F:3'-5' DNA helicase activity"/>
    <property type="evidence" value="ECO:0007669"/>
    <property type="project" value="TreeGrafter"/>
</dbReference>
<dbReference type="PROSITE" id="PS51192">
    <property type="entry name" value="HELICASE_ATP_BIND_1"/>
    <property type="match status" value="1"/>
</dbReference>
<evidence type="ECO:0000313" key="4">
    <source>
        <dbReference type="EMBL" id="KAJ7743228.1"/>
    </source>
</evidence>
<dbReference type="EMBL" id="JARJLG010000113">
    <property type="protein sequence ID" value="KAJ7743228.1"/>
    <property type="molecule type" value="Genomic_DNA"/>
</dbReference>
<organism evidence="4 6">
    <name type="scientific">Mycena maculata</name>
    <dbReference type="NCBI Taxonomy" id="230809"/>
    <lineage>
        <taxon>Eukaryota</taxon>
        <taxon>Fungi</taxon>
        <taxon>Dikarya</taxon>
        <taxon>Basidiomycota</taxon>
        <taxon>Agaricomycotina</taxon>
        <taxon>Agaricomycetes</taxon>
        <taxon>Agaricomycetidae</taxon>
        <taxon>Agaricales</taxon>
        <taxon>Marasmiineae</taxon>
        <taxon>Mycenaceae</taxon>
        <taxon>Mycena</taxon>
    </lineage>
</organism>
<proteinExistence type="inferred from homology"/>
<dbReference type="SUPFAM" id="SSF52540">
    <property type="entry name" value="P-loop containing nucleoside triphosphate hydrolases"/>
    <property type="match status" value="1"/>
</dbReference>
<dbReference type="InterPro" id="IPR011545">
    <property type="entry name" value="DEAD/DEAH_box_helicase_dom"/>
</dbReference>
<dbReference type="GO" id="GO:0005737">
    <property type="term" value="C:cytoplasm"/>
    <property type="evidence" value="ECO:0007669"/>
    <property type="project" value="TreeGrafter"/>
</dbReference>
<feature type="region of interest" description="Disordered" evidence="2">
    <location>
        <begin position="489"/>
        <end position="514"/>
    </location>
</feature>
<dbReference type="GO" id="GO:0016787">
    <property type="term" value="F:hydrolase activity"/>
    <property type="evidence" value="ECO:0007669"/>
    <property type="project" value="UniProtKB-KW"/>
</dbReference>
<dbReference type="GO" id="GO:0005654">
    <property type="term" value="C:nucleoplasm"/>
    <property type="evidence" value="ECO:0007669"/>
    <property type="project" value="TreeGrafter"/>
</dbReference>
<dbReference type="GO" id="GO:0000723">
    <property type="term" value="P:telomere maintenance"/>
    <property type="evidence" value="ECO:0007669"/>
    <property type="project" value="TreeGrafter"/>
</dbReference>
<feature type="non-terminal residue" evidence="4">
    <location>
        <position position="1"/>
    </location>
</feature>
<comment type="caution">
    <text evidence="4">The sequence shown here is derived from an EMBL/GenBank/DDBJ whole genome shotgun (WGS) entry which is preliminary data.</text>
</comment>
<keyword evidence="4" id="KW-0378">Hydrolase</keyword>
<comment type="similarity">
    <text evidence="1">Belongs to the helicase family. RecQ subfamily.</text>
</comment>
<dbReference type="GO" id="GO:0000724">
    <property type="term" value="P:double-strand break repair via homologous recombination"/>
    <property type="evidence" value="ECO:0007669"/>
    <property type="project" value="TreeGrafter"/>
</dbReference>
<dbReference type="SMART" id="SM00487">
    <property type="entry name" value="DEXDc"/>
    <property type="match status" value="1"/>
</dbReference>
<feature type="region of interest" description="Disordered" evidence="2">
    <location>
        <begin position="394"/>
        <end position="414"/>
    </location>
</feature>
<dbReference type="GO" id="GO:0005694">
    <property type="term" value="C:chromosome"/>
    <property type="evidence" value="ECO:0007669"/>
    <property type="project" value="TreeGrafter"/>
</dbReference>
<dbReference type="AlphaFoldDB" id="A0AAD7IHG4"/>
<dbReference type="Gene3D" id="3.40.50.300">
    <property type="entry name" value="P-loop containing nucleotide triphosphate hydrolases"/>
    <property type="match status" value="2"/>
</dbReference>
<dbReference type="InterPro" id="IPR014001">
    <property type="entry name" value="Helicase_ATP-bd"/>
</dbReference>
<dbReference type="EMBL" id="JARJLG010000056">
    <property type="protein sequence ID" value="KAJ7758169.1"/>
    <property type="molecule type" value="Genomic_DNA"/>
</dbReference>
<sequence length="594" mass="66769">WQSQIGRETLQKITKKVIPAWKDGLRPVQEDFCSAILDGEDVLCCSATGGGKSAAFSVPILALHEYNKNPTLYPAGLRTRLNPVGIVVTPTKGLASNIVLELGHLNVAAFAYSRESLAEARRSGVSLADEIKGCEKWQVVCVDPEHLKTKEWREISEFPLWRDNVLYGAGDEVHLIKEWGADFRVDFRFIGLFFRGRLPATASVVALSATLAPGKDTSAVCQSLGLFDGQFHLIRRTNERPNIHFVMQTLSHGLSGYEFPDIIPFLKSRRKTIFHFNSLEMLFRFYVYIWRSQPRTANKMRRTRMYTSLCSAEYNRETIRLIDEDPECQIVLATIAFANGIHAKSLLDSVTIGCSTTTLDIMWQGTGRAGREEGTQARGVVLVQKSTLTLARKYLDSPPRPTKGKGSRKHKHSETMNLAKAQLLTESNCYIAFLNTHYENPPLEISTLDCLAAKRPLPCSLCLARSGKTLSFPAPASTPTLPAWTFASSSKRSYGGSRKLKLTRKEREKSQTPLNKFRNSIRSQEHKNGRFLEHPQTMFLPASIQTSLLDNLLLISSLSDMEQFLQKWRHRAAHAAGLYRVVTKIQKNIRADRE</sequence>
<keyword evidence="6" id="KW-1185">Reference proteome</keyword>
<evidence type="ECO:0000256" key="1">
    <source>
        <dbReference type="ARBA" id="ARBA00005446"/>
    </source>
</evidence>
<evidence type="ECO:0000313" key="6">
    <source>
        <dbReference type="Proteomes" id="UP001215280"/>
    </source>
</evidence>
<evidence type="ECO:0000313" key="5">
    <source>
        <dbReference type="EMBL" id="KAJ7758169.1"/>
    </source>
</evidence>
<dbReference type="Proteomes" id="UP001215280">
    <property type="component" value="Unassembled WGS sequence"/>
</dbReference>
<dbReference type="GO" id="GO:0009378">
    <property type="term" value="F:four-way junction helicase activity"/>
    <property type="evidence" value="ECO:0007669"/>
    <property type="project" value="TreeGrafter"/>
</dbReference>
<evidence type="ECO:0000259" key="3">
    <source>
        <dbReference type="PROSITE" id="PS51192"/>
    </source>
</evidence>
<dbReference type="GO" id="GO:0003676">
    <property type="term" value="F:nucleic acid binding"/>
    <property type="evidence" value="ECO:0007669"/>
    <property type="project" value="InterPro"/>
</dbReference>
<feature type="compositionally biased region" description="Basic residues" evidence="2">
    <location>
        <begin position="402"/>
        <end position="412"/>
    </location>
</feature>
<evidence type="ECO:0000256" key="2">
    <source>
        <dbReference type="SAM" id="MobiDB-lite"/>
    </source>
</evidence>